<keyword evidence="2" id="KW-0472">Membrane</keyword>
<feature type="transmembrane region" description="Helical" evidence="2">
    <location>
        <begin position="66"/>
        <end position="88"/>
    </location>
</feature>
<accession>A0ABR3S3G0</accession>
<protein>
    <submittedName>
        <fullName evidence="3">Uncharacterized protein</fullName>
    </submittedName>
</protein>
<dbReference type="Proteomes" id="UP001521222">
    <property type="component" value="Unassembled WGS sequence"/>
</dbReference>
<organism evidence="3 4">
    <name type="scientific">Nothophoma quercina</name>
    <dbReference type="NCBI Taxonomy" id="749835"/>
    <lineage>
        <taxon>Eukaryota</taxon>
        <taxon>Fungi</taxon>
        <taxon>Dikarya</taxon>
        <taxon>Ascomycota</taxon>
        <taxon>Pezizomycotina</taxon>
        <taxon>Dothideomycetes</taxon>
        <taxon>Pleosporomycetidae</taxon>
        <taxon>Pleosporales</taxon>
        <taxon>Pleosporineae</taxon>
        <taxon>Didymellaceae</taxon>
        <taxon>Nothophoma</taxon>
    </lineage>
</organism>
<evidence type="ECO:0000256" key="1">
    <source>
        <dbReference type="SAM" id="MobiDB-lite"/>
    </source>
</evidence>
<gene>
    <name evidence="3" type="ORF">SLS59_000862</name>
</gene>
<evidence type="ECO:0000256" key="2">
    <source>
        <dbReference type="SAM" id="Phobius"/>
    </source>
</evidence>
<evidence type="ECO:0000313" key="4">
    <source>
        <dbReference type="Proteomes" id="UP001521222"/>
    </source>
</evidence>
<keyword evidence="2" id="KW-0812">Transmembrane</keyword>
<proteinExistence type="predicted"/>
<sequence length="180" mass="19414">MLSTGLAIADPIVVAFQIEDFKSFPSEYATSLAKKIGVVLPTDSVRLDTPSQPGTDVPGFSTGAKAGIGVGVAVGALAFIIGIVLFCLRKRRKAKNQDPQQEHTIAEMADQDHDLAKKKWWSHGKWWSEASAQGEKQELDSKTVHVVPGPPQELGGEELQHPNDAGHAVLRTQHNVTSET</sequence>
<keyword evidence="4" id="KW-1185">Reference proteome</keyword>
<comment type="caution">
    <text evidence="3">The sequence shown here is derived from an EMBL/GenBank/DDBJ whole genome shotgun (WGS) entry which is preliminary data.</text>
</comment>
<dbReference type="EMBL" id="JAKIXB020000002">
    <property type="protein sequence ID" value="KAL1611221.1"/>
    <property type="molecule type" value="Genomic_DNA"/>
</dbReference>
<reference evidence="3 4" key="1">
    <citation type="submission" date="2024-02" db="EMBL/GenBank/DDBJ databases">
        <title>De novo assembly and annotation of 12 fungi associated with fruit tree decline syndrome in Ontario, Canada.</title>
        <authorList>
            <person name="Sulman M."/>
            <person name="Ellouze W."/>
            <person name="Ilyukhin E."/>
        </authorList>
    </citation>
    <scope>NUCLEOTIDE SEQUENCE [LARGE SCALE GENOMIC DNA]</scope>
    <source>
        <strain evidence="3 4">M97-236</strain>
    </source>
</reference>
<name>A0ABR3S3G0_9PLEO</name>
<keyword evidence="2" id="KW-1133">Transmembrane helix</keyword>
<feature type="region of interest" description="Disordered" evidence="1">
    <location>
        <begin position="131"/>
        <end position="180"/>
    </location>
</feature>
<evidence type="ECO:0000313" key="3">
    <source>
        <dbReference type="EMBL" id="KAL1611221.1"/>
    </source>
</evidence>